<evidence type="ECO:0000256" key="1">
    <source>
        <dbReference type="ARBA" id="ARBA00004651"/>
    </source>
</evidence>
<dbReference type="Gene3D" id="3.10.580.10">
    <property type="entry name" value="CBS-domain"/>
    <property type="match status" value="1"/>
</dbReference>
<dbReference type="EMBL" id="CP016076">
    <property type="protein sequence ID" value="APU13122.1"/>
    <property type="molecule type" value="Genomic_DNA"/>
</dbReference>
<dbReference type="PANTHER" id="PTHR43099:SF5">
    <property type="entry name" value="HLYC_CORC FAMILY TRANSPORTER"/>
    <property type="match status" value="1"/>
</dbReference>
<dbReference type="InterPro" id="IPR046342">
    <property type="entry name" value="CBS_dom_sf"/>
</dbReference>
<dbReference type="InterPro" id="IPR002550">
    <property type="entry name" value="CNNM"/>
</dbReference>
<dbReference type="RefSeq" id="WP_075739292.1">
    <property type="nucleotide sequence ID" value="NZ_CP016076.1"/>
</dbReference>
<comment type="subcellular location">
    <subcellularLocation>
        <location evidence="1">Cell membrane</location>
        <topology evidence="1">Multi-pass membrane protein</topology>
    </subcellularLocation>
</comment>
<feature type="transmembrane region" description="Helical" evidence="5">
    <location>
        <begin position="56"/>
        <end position="78"/>
    </location>
</feature>
<gene>
    <name evidence="8" type="ORF">UA74_05230</name>
</gene>
<protein>
    <submittedName>
        <fullName evidence="8">CBS domain-containing protein</fullName>
    </submittedName>
</protein>
<dbReference type="KEGG" id="acad:UA74_05230"/>
<feature type="domain" description="CNNM transmembrane" evidence="7">
    <location>
        <begin position="1"/>
        <end position="203"/>
    </location>
</feature>
<feature type="domain" description="CBS" evidence="6">
    <location>
        <begin position="282"/>
        <end position="340"/>
    </location>
</feature>
<evidence type="ECO:0000256" key="2">
    <source>
        <dbReference type="ARBA" id="ARBA00022475"/>
    </source>
</evidence>
<feature type="transmembrane region" description="Helical" evidence="5">
    <location>
        <begin position="98"/>
        <end position="119"/>
    </location>
</feature>
<evidence type="ECO:0000256" key="4">
    <source>
        <dbReference type="PROSITE-ProRule" id="PRU01193"/>
    </source>
</evidence>
<keyword evidence="4 5" id="KW-0812">Transmembrane</keyword>
<keyword evidence="3" id="KW-0129">CBS domain</keyword>
<keyword evidence="4 5" id="KW-0472">Membrane</keyword>
<dbReference type="PANTHER" id="PTHR43099">
    <property type="entry name" value="UPF0053 PROTEIN YRKA"/>
    <property type="match status" value="1"/>
</dbReference>
<organism evidence="8 9">
    <name type="scientific">Actinoalloteichus fjordicus</name>
    <dbReference type="NCBI Taxonomy" id="1612552"/>
    <lineage>
        <taxon>Bacteria</taxon>
        <taxon>Bacillati</taxon>
        <taxon>Actinomycetota</taxon>
        <taxon>Actinomycetes</taxon>
        <taxon>Pseudonocardiales</taxon>
        <taxon>Pseudonocardiaceae</taxon>
        <taxon>Actinoalloteichus</taxon>
    </lineage>
</organism>
<evidence type="ECO:0000313" key="9">
    <source>
        <dbReference type="Proteomes" id="UP000185511"/>
    </source>
</evidence>
<evidence type="ECO:0000256" key="3">
    <source>
        <dbReference type="PROSITE-ProRule" id="PRU00703"/>
    </source>
</evidence>
<evidence type="ECO:0000259" key="6">
    <source>
        <dbReference type="PROSITE" id="PS51371"/>
    </source>
</evidence>
<feature type="transmembrane region" description="Helical" evidence="5">
    <location>
        <begin position="6"/>
        <end position="29"/>
    </location>
</feature>
<dbReference type="Pfam" id="PF01595">
    <property type="entry name" value="CNNM"/>
    <property type="match status" value="1"/>
</dbReference>
<dbReference type="PROSITE" id="PS51846">
    <property type="entry name" value="CNNM"/>
    <property type="match status" value="1"/>
</dbReference>
<evidence type="ECO:0000256" key="5">
    <source>
        <dbReference type="SAM" id="Phobius"/>
    </source>
</evidence>
<dbReference type="InterPro" id="IPR051676">
    <property type="entry name" value="UPF0053_domain"/>
</dbReference>
<keyword evidence="2" id="KW-1003">Cell membrane</keyword>
<dbReference type="GO" id="GO:0005886">
    <property type="term" value="C:plasma membrane"/>
    <property type="evidence" value="ECO:0007669"/>
    <property type="project" value="UniProtKB-SubCell"/>
</dbReference>
<reference evidence="9" key="1">
    <citation type="submission" date="2016-06" db="EMBL/GenBank/DDBJ databases">
        <title>Complete genome sequence of Actinoalloteichus fjordicus DSM 46855 (=ADI127-17), type strain of the new species Actinoalloteichus fjordicus.</title>
        <authorList>
            <person name="Ruckert C."/>
            <person name="Nouioui I."/>
            <person name="Willmese J."/>
            <person name="van Wezel G."/>
            <person name="Klenk H.-P."/>
            <person name="Kalinowski J."/>
            <person name="Zotchev S.B."/>
        </authorList>
    </citation>
    <scope>NUCLEOTIDE SEQUENCE [LARGE SCALE GENOMIC DNA]</scope>
    <source>
        <strain evidence="9">ADI127-7</strain>
    </source>
</reference>
<dbReference type="SMART" id="SM00116">
    <property type="entry name" value="CBS"/>
    <property type="match status" value="1"/>
</dbReference>
<dbReference type="Pfam" id="PF00571">
    <property type="entry name" value="CBS"/>
    <property type="match status" value="1"/>
</dbReference>
<dbReference type="Proteomes" id="UP000185511">
    <property type="component" value="Chromosome"/>
</dbReference>
<evidence type="ECO:0000313" key="8">
    <source>
        <dbReference type="EMBL" id="APU13122.1"/>
    </source>
</evidence>
<proteinExistence type="predicted"/>
<keyword evidence="9" id="KW-1185">Reference proteome</keyword>
<name>A0AAC9L8N8_9PSEU</name>
<sequence>MSDALSVTVITALLIILSAFFVVIEFALLGARRHRLEAEAATSRSARAALRGAHELTIMLAVAQLGITACTFALGAVTKPAVDYALSPLFASWGLPSWLADGGAFALSLLFVTFLHLVVGEMAPKSWAIAHPETAAKIIAVPSRAFAWVFRPLLLWVNALANRLVAASGITPVDRAAVGGQNVDTIRQLVEHSASVGTLEAPFRTQLSDVLELERFTVGDLVQRRGLLASVGPGASVDDVQRAAAQSGHLRILVTDERGAPTRLVHVRDCLLEPPDRPVDGIARPLLTVDAATAVYEVLAQMRARSEQLALVARDGEVVGVITITDILRRIMPRDGSRPVGRARAPRPAASAG</sequence>
<accession>A0AAC9L8N8</accession>
<evidence type="ECO:0000259" key="7">
    <source>
        <dbReference type="PROSITE" id="PS51846"/>
    </source>
</evidence>
<keyword evidence="4 5" id="KW-1133">Transmembrane helix</keyword>
<dbReference type="SUPFAM" id="SSF54631">
    <property type="entry name" value="CBS-domain pair"/>
    <property type="match status" value="1"/>
</dbReference>
<dbReference type="AlphaFoldDB" id="A0AAC9L8N8"/>
<dbReference type="PROSITE" id="PS51371">
    <property type="entry name" value="CBS"/>
    <property type="match status" value="1"/>
</dbReference>
<dbReference type="InterPro" id="IPR000644">
    <property type="entry name" value="CBS_dom"/>
</dbReference>